<comment type="caution">
    <text evidence="1">The sequence shown here is derived from an EMBL/GenBank/DDBJ whole genome shotgun (WGS) entry which is preliminary data.</text>
</comment>
<proteinExistence type="predicted"/>
<reference evidence="1 2" key="1">
    <citation type="submission" date="2024-10" db="EMBL/GenBank/DDBJ databases">
        <authorList>
            <person name="Kim D."/>
        </authorList>
    </citation>
    <scope>NUCLEOTIDE SEQUENCE [LARGE SCALE GENOMIC DNA]</scope>
    <source>
        <strain evidence="1">BH-2024</strain>
    </source>
</reference>
<dbReference type="EMBL" id="JBICBT010001070">
    <property type="protein sequence ID" value="KAL3084725.1"/>
    <property type="molecule type" value="Genomic_DNA"/>
</dbReference>
<evidence type="ECO:0000313" key="1">
    <source>
        <dbReference type="EMBL" id="KAL3084725.1"/>
    </source>
</evidence>
<gene>
    <name evidence="1" type="ORF">niasHT_031610</name>
</gene>
<accession>A0ABD2J3D5</accession>
<protein>
    <submittedName>
        <fullName evidence="1">Uncharacterized protein</fullName>
    </submittedName>
</protein>
<evidence type="ECO:0000313" key="2">
    <source>
        <dbReference type="Proteomes" id="UP001620626"/>
    </source>
</evidence>
<sequence>MANYFARIDLALPTVDAREEAADYQINNQFEYQALIPRLRQHRDVGQFVYNLYSQNNTNSYEQNVDETHVRYLISLRARVEGGVERVRNYFNSNGVISAYSARFNCDFVFITPGGSVPWDIAQVTFSGETFVNNCTALMEFIFFRVITMIESGDEPQIPPTQSDSPPSLAEQ</sequence>
<organism evidence="1 2">
    <name type="scientific">Heterodera trifolii</name>
    <dbReference type="NCBI Taxonomy" id="157864"/>
    <lineage>
        <taxon>Eukaryota</taxon>
        <taxon>Metazoa</taxon>
        <taxon>Ecdysozoa</taxon>
        <taxon>Nematoda</taxon>
        <taxon>Chromadorea</taxon>
        <taxon>Rhabditida</taxon>
        <taxon>Tylenchina</taxon>
        <taxon>Tylenchomorpha</taxon>
        <taxon>Tylenchoidea</taxon>
        <taxon>Heteroderidae</taxon>
        <taxon>Heteroderinae</taxon>
        <taxon>Heterodera</taxon>
    </lineage>
</organism>
<dbReference type="Proteomes" id="UP001620626">
    <property type="component" value="Unassembled WGS sequence"/>
</dbReference>
<keyword evidence="2" id="KW-1185">Reference proteome</keyword>
<name>A0ABD2J3D5_9BILA</name>
<dbReference type="AlphaFoldDB" id="A0ABD2J3D5"/>